<gene>
    <name evidence="3" type="ORF">CO2235_150081</name>
    <name evidence="2" type="ORF">CO2235_U600039</name>
</gene>
<evidence type="ECO:0008006" key="5">
    <source>
        <dbReference type="Google" id="ProtNLM"/>
    </source>
</evidence>
<comment type="caution">
    <text evidence="2">The sequence shown here is derived from an EMBL/GenBank/DDBJ whole genome shotgun (WGS) entry which is preliminary data.</text>
</comment>
<dbReference type="Proteomes" id="UP000256862">
    <property type="component" value="Chromosome CO2235"/>
</dbReference>
<dbReference type="CDD" id="cd16329">
    <property type="entry name" value="LolA_like"/>
    <property type="match status" value="1"/>
</dbReference>
<organism evidence="2 4">
    <name type="scientific">Cupriavidus oxalaticus</name>
    <dbReference type="NCBI Taxonomy" id="96344"/>
    <lineage>
        <taxon>Bacteria</taxon>
        <taxon>Pseudomonadati</taxon>
        <taxon>Pseudomonadota</taxon>
        <taxon>Betaproteobacteria</taxon>
        <taxon>Burkholderiales</taxon>
        <taxon>Burkholderiaceae</taxon>
        <taxon>Cupriavidus</taxon>
    </lineage>
</organism>
<dbReference type="Gene3D" id="2.50.20.10">
    <property type="entry name" value="Lipoprotein localisation LolA/LolB/LppX"/>
    <property type="match status" value="1"/>
</dbReference>
<feature type="chain" id="PRO_5036332407" description="DUF1329 domain-containing protein" evidence="1">
    <location>
        <begin position="27"/>
        <end position="419"/>
    </location>
</feature>
<name>A0A375FR91_9BURK</name>
<evidence type="ECO:0000313" key="4">
    <source>
        <dbReference type="Proteomes" id="UP000256862"/>
    </source>
</evidence>
<accession>A0A375FR91</accession>
<sequence>MRNRMKGLQAAVLTMAATMACGVALAAELPEGTVIEKANLDKVKNDTFQGHTIASLLTEKLEWQIRNWNLKLPLSHAKPVALDPRYLEATRKYAGQVKYDAKTREVSDWVAGIPFPDVSANDPDAGEKLIWNFYYASPEGDIANNKATYLLISGDKGLEQTQDWLFMRYYLKGRLGGENPVSGDGSTLTKTLFVATAPEDIRGLGTFTIRYDNAKLEDSWAYIRSARRTRRLSGGAWMDPIGGLDQLNDDIYIWNARPSWYRQIKLVGRRWILASSDARLGYNPAKKGSADEWPTVDLKEAPYWNPVQKWQPREVWVIEATPPAEHPYSKKIVYMDVKYPRLYMGEAYDKKGEFWKFFNFHMRPTVAQDGIRYVSSVQGDTIDFKAKHASIFLFRDYKLNEKSIKEGDVSLSALETIAR</sequence>
<reference evidence="2" key="1">
    <citation type="submission" date="2018-01" db="EMBL/GenBank/DDBJ databases">
        <authorList>
            <person name="Clerissi C."/>
        </authorList>
    </citation>
    <scope>NUCLEOTIDE SEQUENCE</scope>
    <source>
        <strain evidence="2">Cupriavidus oxalaticus LMG 2235</strain>
    </source>
</reference>
<feature type="signal peptide" evidence="1">
    <location>
        <begin position="1"/>
        <end position="26"/>
    </location>
</feature>
<evidence type="ECO:0000313" key="2">
    <source>
        <dbReference type="EMBL" id="SPC06594.1"/>
    </source>
</evidence>
<keyword evidence="1" id="KW-0732">Signal</keyword>
<dbReference type="GeneID" id="303491971"/>
<dbReference type="RefSeq" id="WP_084254557.1">
    <property type="nucleotide sequence ID" value="NZ_CP069810.1"/>
</dbReference>
<dbReference type="EMBL" id="OGUS01000115">
    <property type="protein sequence ID" value="SPC12426.1"/>
    <property type="molecule type" value="Genomic_DNA"/>
</dbReference>
<dbReference type="Pfam" id="PF07044">
    <property type="entry name" value="DUF1329"/>
    <property type="match status" value="1"/>
</dbReference>
<protein>
    <recommendedName>
        <fullName evidence="5">DUF1329 domain-containing protein</fullName>
    </recommendedName>
</protein>
<evidence type="ECO:0000256" key="1">
    <source>
        <dbReference type="SAM" id="SignalP"/>
    </source>
</evidence>
<dbReference type="PROSITE" id="PS51257">
    <property type="entry name" value="PROKAR_LIPOPROTEIN"/>
    <property type="match status" value="1"/>
</dbReference>
<evidence type="ECO:0000313" key="3">
    <source>
        <dbReference type="EMBL" id="SPC12426.1"/>
    </source>
</evidence>
<dbReference type="InterPro" id="IPR010752">
    <property type="entry name" value="DUF1329"/>
</dbReference>
<proteinExistence type="predicted"/>
<dbReference type="EMBL" id="OGUS01000066">
    <property type="protein sequence ID" value="SPC06594.1"/>
    <property type="molecule type" value="Genomic_DNA"/>
</dbReference>
<reference evidence="4" key="2">
    <citation type="submission" date="2018-01" db="EMBL/GenBank/DDBJ databases">
        <authorList>
            <person name="Gaut B.S."/>
            <person name="Morton B.R."/>
            <person name="Clegg M.T."/>
            <person name="Duvall M.R."/>
        </authorList>
    </citation>
    <scope>NUCLEOTIDE SEQUENCE [LARGE SCALE GENOMIC DNA]</scope>
</reference>
<dbReference type="AlphaFoldDB" id="A0A375FR91"/>